<evidence type="ECO:0000259" key="1">
    <source>
        <dbReference type="Pfam" id="PF11181"/>
    </source>
</evidence>
<dbReference type="InterPro" id="IPR025889">
    <property type="entry name" value="GSP17M-like_dom"/>
</dbReference>
<keyword evidence="3" id="KW-1185">Reference proteome</keyword>
<protein>
    <submittedName>
        <fullName evidence="2">General stress protein</fullName>
    </submittedName>
</protein>
<proteinExistence type="predicted"/>
<reference evidence="2 3" key="1">
    <citation type="submission" date="2015-07" db="EMBL/GenBank/DDBJ databases">
        <title>High-quality draft genome sequence of Oceanobacillus caeni HM6, a bacillus isolated from a human feces.</title>
        <authorList>
            <person name="Kumar J."/>
            <person name="Verma M.K."/>
            <person name="Pandey R."/>
            <person name="Bhambi M."/>
            <person name="Chauhan N."/>
        </authorList>
    </citation>
    <scope>NUCLEOTIDE SEQUENCE [LARGE SCALE GENOMIC DNA]</scope>
    <source>
        <strain evidence="2 3">HM6</strain>
    </source>
</reference>
<dbReference type="Pfam" id="PF11181">
    <property type="entry name" value="YflT"/>
    <property type="match status" value="1"/>
</dbReference>
<gene>
    <name evidence="2" type="ORF">AFL42_08700</name>
</gene>
<dbReference type="EMBL" id="LGTK01000024">
    <property type="protein sequence ID" value="KPH75637.1"/>
    <property type="molecule type" value="Genomic_DNA"/>
</dbReference>
<dbReference type="Proteomes" id="UP000037854">
    <property type="component" value="Unassembled WGS sequence"/>
</dbReference>
<evidence type="ECO:0000313" key="3">
    <source>
        <dbReference type="Proteomes" id="UP000037854"/>
    </source>
</evidence>
<sequence length="107" mass="12033">MEQVKLVENDVQAKEAIEQFLNQGFTRDEVYLLAHSKDHSENLTNAMNTNDIGVAEQGIVNSIANVFRSRGDELRSKMESLGLSNLEAQRFEEELDRGRIVVIAKAV</sequence>
<feature type="domain" description="General stress protein 17M-like" evidence="1">
    <location>
        <begin position="3"/>
        <end position="98"/>
    </location>
</feature>
<accession>A0ABR5MJF8</accession>
<evidence type="ECO:0000313" key="2">
    <source>
        <dbReference type="EMBL" id="KPH75637.1"/>
    </source>
</evidence>
<dbReference type="RefSeq" id="WP_047183666.1">
    <property type="nucleotide sequence ID" value="NZ_JAHHXM010000043.1"/>
</dbReference>
<organism evidence="2 3">
    <name type="scientific">Oceanobacillus caeni</name>
    <dbReference type="NCBI Taxonomy" id="405946"/>
    <lineage>
        <taxon>Bacteria</taxon>
        <taxon>Bacillati</taxon>
        <taxon>Bacillota</taxon>
        <taxon>Bacilli</taxon>
        <taxon>Bacillales</taxon>
        <taxon>Bacillaceae</taxon>
        <taxon>Oceanobacillus</taxon>
    </lineage>
</organism>
<comment type="caution">
    <text evidence="2">The sequence shown here is derived from an EMBL/GenBank/DDBJ whole genome shotgun (WGS) entry which is preliminary data.</text>
</comment>
<name>A0ABR5MJF8_9BACI</name>